<protein>
    <recommendedName>
        <fullName evidence="3">Glycosyltransferase 2-like domain-containing protein</fullName>
    </recommendedName>
</protein>
<dbReference type="InterPro" id="IPR029044">
    <property type="entry name" value="Nucleotide-diphossugar_trans"/>
</dbReference>
<dbReference type="Gene3D" id="3.90.550.10">
    <property type="entry name" value="Spore Coat Polysaccharide Biosynthesis Protein SpsA, Chain A"/>
    <property type="match status" value="2"/>
</dbReference>
<dbReference type="Proteomes" id="UP001558481">
    <property type="component" value="Unassembled WGS sequence"/>
</dbReference>
<accession>A0ABV3UXY4</accession>
<organism evidence="1 2">
    <name type="scientific">Kocuria carniphila</name>
    <dbReference type="NCBI Taxonomy" id="262208"/>
    <lineage>
        <taxon>Bacteria</taxon>
        <taxon>Bacillati</taxon>
        <taxon>Actinomycetota</taxon>
        <taxon>Actinomycetes</taxon>
        <taxon>Micrococcales</taxon>
        <taxon>Micrococcaceae</taxon>
        <taxon>Kocuria</taxon>
    </lineage>
</organism>
<dbReference type="RefSeq" id="WP_368628879.1">
    <property type="nucleotide sequence ID" value="NZ_JAYWLU010000001.1"/>
</dbReference>
<comment type="caution">
    <text evidence="1">The sequence shown here is derived from an EMBL/GenBank/DDBJ whole genome shotgun (WGS) entry which is preliminary data.</text>
</comment>
<dbReference type="SUPFAM" id="SSF53448">
    <property type="entry name" value="Nucleotide-diphospho-sugar transferases"/>
    <property type="match status" value="2"/>
</dbReference>
<evidence type="ECO:0000313" key="1">
    <source>
        <dbReference type="EMBL" id="MEX3593291.1"/>
    </source>
</evidence>
<sequence>MKSLSILIPWNTSEVTDFDPTIESIKGQQIDVPIELVIVAPSILQLTSGNIGELNPEIKFIQYPNDAAWVTSKAVNLATSNASGELLTIITQPSVLGPKTLQEIVRQYETGPSQIVIAPEIILTPSSAEAGPTINWAWEDLQETNNGVPQKPCRRVISMHRNALTEFNGYDERLHSVGLASEDIIKRARNSGLTVNTLEDEESQVYSFELCDTQTLPTTPRSAGTCNEEVSIVNDDKTIVRNIKTTRRAMGANIPLVTIAINSDVSTSLLNDCVESILSQSVQSIEIRIVGHEPETVDKNLLEYSPGNHIDIFFNPVQDGDSFVDTALKVATGQFIIFLEGVEILPEEAIESHLSQMRSQIVVTQGQVAYFDTALGVVTPKMDERVMLAQLLDVACSVESGSWMARINYLRAVNVNSVVDNSPNLLLARSLRTGIQIGYTHRPTLLIPQEFRLESNIGNEFEHITRLLFAQRTCDGIKEMMQSISDDRAPLPSRETIVENCSSSLPDHLVERDVQYIFAEQSIESRRVNDSCLGAKVWRSSSKDADIVSYMPSATKADLARLRSAGASIQVLDYRFKSTLEHRINDQVKIERDMDEVEFMLVDFRFQSSINDGIAIYRHSIRSVSDATFEINPIPANVPWAEYDFGGECRYLVTLSKYKEYFSMQPWVVYGTRIQELWK</sequence>
<evidence type="ECO:0000313" key="2">
    <source>
        <dbReference type="Proteomes" id="UP001558481"/>
    </source>
</evidence>
<keyword evidence="2" id="KW-1185">Reference proteome</keyword>
<evidence type="ECO:0008006" key="3">
    <source>
        <dbReference type="Google" id="ProtNLM"/>
    </source>
</evidence>
<gene>
    <name evidence="1" type="ORF">VVR66_00995</name>
</gene>
<proteinExistence type="predicted"/>
<name>A0ABV3UXY4_9MICC</name>
<dbReference type="EMBL" id="JAYWLU010000001">
    <property type="protein sequence ID" value="MEX3593291.1"/>
    <property type="molecule type" value="Genomic_DNA"/>
</dbReference>
<reference evidence="1 2" key="1">
    <citation type="journal article" date="2024" name="Fungal Genet. Biol.">
        <title>The porcine skin microbiome exhibits broad fungal antagonism.</title>
        <authorList>
            <person name="De La Cruz K.F."/>
            <person name="Townsend E.C."/>
            <person name="Alex Cheong J.Z."/>
            <person name="Salamzade R."/>
            <person name="Liu A."/>
            <person name="Sandstrom S."/>
            <person name="Davila E."/>
            <person name="Huang L."/>
            <person name="Xu K.H."/>
            <person name="Wu S.Y."/>
            <person name="Meudt J.J."/>
            <person name="Shanmuganayagam D."/>
            <person name="Gibson A.L.F."/>
            <person name="Kalan L.R."/>
        </authorList>
    </citation>
    <scope>NUCLEOTIDE SEQUENCE [LARGE SCALE GENOMIC DNA]</scope>
    <source>
        <strain evidence="1 2">LK2625</strain>
    </source>
</reference>